<dbReference type="EMBL" id="CP072648">
    <property type="protein sequence ID" value="QUW03772.1"/>
    <property type="molecule type" value="Genomic_DNA"/>
</dbReference>
<organism evidence="9 10">
    <name type="scientific">Chloracidobacterium validum</name>
    <dbReference type="NCBI Taxonomy" id="2821543"/>
    <lineage>
        <taxon>Bacteria</taxon>
        <taxon>Pseudomonadati</taxon>
        <taxon>Acidobacteriota</taxon>
        <taxon>Terriglobia</taxon>
        <taxon>Terriglobales</taxon>
        <taxon>Acidobacteriaceae</taxon>
        <taxon>Chloracidobacterium</taxon>
    </lineage>
</organism>
<feature type="transmembrane region" description="Helical" evidence="7">
    <location>
        <begin position="153"/>
        <end position="175"/>
    </location>
</feature>
<dbReference type="Proteomes" id="UP000676506">
    <property type="component" value="Chromosome 1"/>
</dbReference>
<accession>A0ABX8BA07</accession>
<evidence type="ECO:0000256" key="7">
    <source>
        <dbReference type="SAM" id="Phobius"/>
    </source>
</evidence>
<proteinExistence type="predicted"/>
<protein>
    <submittedName>
        <fullName evidence="9">RDD family protein</fullName>
    </submittedName>
</protein>
<dbReference type="PANTHER" id="PTHR36115">
    <property type="entry name" value="PROLINE-RICH ANTIGEN HOMOLOG-RELATED"/>
    <property type="match status" value="1"/>
</dbReference>
<evidence type="ECO:0000256" key="5">
    <source>
        <dbReference type="ARBA" id="ARBA00023136"/>
    </source>
</evidence>
<dbReference type="InterPro" id="IPR051791">
    <property type="entry name" value="Pra-immunoreactive"/>
</dbReference>
<name>A0ABX8BA07_9BACT</name>
<gene>
    <name evidence="9" type="ORF">J8C06_04890</name>
</gene>
<dbReference type="Pfam" id="PF06271">
    <property type="entry name" value="RDD"/>
    <property type="match status" value="1"/>
</dbReference>
<evidence type="ECO:0000313" key="9">
    <source>
        <dbReference type="EMBL" id="QUW03772.1"/>
    </source>
</evidence>
<dbReference type="PANTHER" id="PTHR36115:SF4">
    <property type="entry name" value="MEMBRANE PROTEIN"/>
    <property type="match status" value="1"/>
</dbReference>
<evidence type="ECO:0000259" key="8">
    <source>
        <dbReference type="Pfam" id="PF06271"/>
    </source>
</evidence>
<keyword evidence="10" id="KW-1185">Reference proteome</keyword>
<evidence type="ECO:0000256" key="3">
    <source>
        <dbReference type="ARBA" id="ARBA00022692"/>
    </source>
</evidence>
<feature type="domain" description="RDD" evidence="8">
    <location>
        <begin position="114"/>
        <end position="245"/>
    </location>
</feature>
<evidence type="ECO:0000256" key="4">
    <source>
        <dbReference type="ARBA" id="ARBA00022989"/>
    </source>
</evidence>
<keyword evidence="4 7" id="KW-1133">Transmembrane helix</keyword>
<keyword evidence="3 7" id="KW-0812">Transmembrane</keyword>
<feature type="region of interest" description="Disordered" evidence="6">
    <location>
        <begin position="53"/>
        <end position="80"/>
    </location>
</feature>
<dbReference type="RefSeq" id="WP_211429662.1">
    <property type="nucleotide sequence ID" value="NZ_CP072648.1"/>
</dbReference>
<evidence type="ECO:0000313" key="10">
    <source>
        <dbReference type="Proteomes" id="UP000676506"/>
    </source>
</evidence>
<feature type="transmembrane region" description="Helical" evidence="7">
    <location>
        <begin position="213"/>
        <end position="232"/>
    </location>
</feature>
<feature type="transmembrane region" description="Helical" evidence="7">
    <location>
        <begin position="120"/>
        <end position="141"/>
    </location>
</feature>
<evidence type="ECO:0000256" key="2">
    <source>
        <dbReference type="ARBA" id="ARBA00022475"/>
    </source>
</evidence>
<sequence>MTWRVIVERQSYETNLEELKQWVREGRILPTDQVFQPRVGWVAAGQVLELQPLFSPGESPRPPSGDIPDDGTAPSPYASSYTSYAPPPKPYAPAYGQVAGGYLPETSIGHGGSATLLKRFLSYVVDQALMWVCTLPGLAILRSIEDESQAGRGMGGVILMYLGSFAYWLACAYMLSKSGASPGKKVFKLVVVRDDGNYLSFGRAILREMIKAALLNVCFFFVLFKVVIHWLFSNEEYRQLYDRLVGANVYEAS</sequence>
<keyword evidence="2" id="KW-1003">Cell membrane</keyword>
<evidence type="ECO:0000256" key="1">
    <source>
        <dbReference type="ARBA" id="ARBA00004651"/>
    </source>
</evidence>
<dbReference type="InterPro" id="IPR010432">
    <property type="entry name" value="RDD"/>
</dbReference>
<keyword evidence="5 7" id="KW-0472">Membrane</keyword>
<comment type="subcellular location">
    <subcellularLocation>
        <location evidence="1">Cell membrane</location>
        <topology evidence="1">Multi-pass membrane protein</topology>
    </subcellularLocation>
</comment>
<evidence type="ECO:0000256" key="6">
    <source>
        <dbReference type="SAM" id="MobiDB-lite"/>
    </source>
</evidence>
<reference evidence="9 10" key="1">
    <citation type="submission" date="2021-03" db="EMBL/GenBank/DDBJ databases">
        <title>Genomic and phenotypic characterization of Chloracidobacterium isolates provides evidence for multiple species.</title>
        <authorList>
            <person name="Saini M.K."/>
            <person name="Costas A.M.G."/>
            <person name="Tank M."/>
            <person name="Bryant D.A."/>
        </authorList>
    </citation>
    <scope>NUCLEOTIDE SEQUENCE [LARGE SCALE GENOMIC DNA]</scope>
    <source>
        <strain evidence="9 10">BV2-C</strain>
    </source>
</reference>